<evidence type="ECO:0000313" key="2">
    <source>
        <dbReference type="EMBL" id="AND68337.1"/>
    </source>
</evidence>
<dbReference type="PATRIC" id="fig|445710.3.peg.880"/>
<accession>A0A160MZD7</accession>
<organism evidence="2 3">
    <name type="scientific">Dyella thiooxydans</name>
    <dbReference type="NCBI Taxonomy" id="445710"/>
    <lineage>
        <taxon>Bacteria</taxon>
        <taxon>Pseudomonadati</taxon>
        <taxon>Pseudomonadota</taxon>
        <taxon>Gammaproteobacteria</taxon>
        <taxon>Lysobacterales</taxon>
        <taxon>Rhodanobacteraceae</taxon>
        <taxon>Dyella</taxon>
    </lineage>
</organism>
<dbReference type="KEGG" id="dtx:ATSB10_08830"/>
<sequence length="39" mass="4335">MIRQGPGPAALRTHETFSTRQSTGQPVSFRPRPSPDRTL</sequence>
<feature type="region of interest" description="Disordered" evidence="1">
    <location>
        <begin position="1"/>
        <end position="39"/>
    </location>
</feature>
<gene>
    <name evidence="2" type="ORF">ATSB10_08830</name>
</gene>
<proteinExistence type="predicted"/>
<dbReference type="EMBL" id="CP014841">
    <property type="protein sequence ID" value="AND68337.1"/>
    <property type="molecule type" value="Genomic_DNA"/>
</dbReference>
<dbReference type="STRING" id="445710.ATSB10_08830"/>
<name>A0A160MZD7_9GAMM</name>
<evidence type="ECO:0000256" key="1">
    <source>
        <dbReference type="SAM" id="MobiDB-lite"/>
    </source>
</evidence>
<evidence type="ECO:0000313" key="3">
    <source>
        <dbReference type="Proteomes" id="UP000077255"/>
    </source>
</evidence>
<keyword evidence="3" id="KW-1185">Reference proteome</keyword>
<protein>
    <submittedName>
        <fullName evidence="2">Uncharacterized protein</fullName>
    </submittedName>
</protein>
<dbReference type="AlphaFoldDB" id="A0A160MZD7"/>
<dbReference type="Proteomes" id="UP000077255">
    <property type="component" value="Chromosome"/>
</dbReference>
<reference evidence="2 3" key="1">
    <citation type="submission" date="2016-02" db="EMBL/GenBank/DDBJ databases">
        <title>Complete genome sequencing and analysis of ATSB10, Dyella thiooxydans isolated from rhizosphere soil of sunflower (Helianthus annuus L.).</title>
        <authorList>
            <person name="Lee Y."/>
            <person name="Hwangbo K."/>
            <person name="Chung H."/>
            <person name="Yoo J."/>
            <person name="Kim K.Y."/>
            <person name="Sa T.M."/>
            <person name="Um Y."/>
            <person name="Madhaiyan M."/>
        </authorList>
    </citation>
    <scope>NUCLEOTIDE SEQUENCE [LARGE SCALE GENOMIC DNA]</scope>
    <source>
        <strain evidence="2 3">ATSB10</strain>
    </source>
</reference>